<dbReference type="InterPro" id="IPR045851">
    <property type="entry name" value="AMP-bd_C_sf"/>
</dbReference>
<name>A0A1R0KZF9_9PSEU</name>
<organism evidence="5 6">
    <name type="scientific">Amycolatopsis coloradensis</name>
    <dbReference type="NCBI Taxonomy" id="76021"/>
    <lineage>
        <taxon>Bacteria</taxon>
        <taxon>Bacillati</taxon>
        <taxon>Actinomycetota</taxon>
        <taxon>Actinomycetes</taxon>
        <taxon>Pseudonocardiales</taxon>
        <taxon>Pseudonocardiaceae</taxon>
        <taxon>Amycolatopsis</taxon>
    </lineage>
</organism>
<dbReference type="SUPFAM" id="SSF56801">
    <property type="entry name" value="Acetyl-CoA synthetase-like"/>
    <property type="match status" value="1"/>
</dbReference>
<dbReference type="InterPro" id="IPR015590">
    <property type="entry name" value="Aldehyde_DH_dom"/>
</dbReference>
<evidence type="ECO:0000256" key="2">
    <source>
        <dbReference type="SAM" id="MobiDB-lite"/>
    </source>
</evidence>
<evidence type="ECO:0000256" key="1">
    <source>
        <dbReference type="ARBA" id="ARBA00023002"/>
    </source>
</evidence>
<feature type="domain" description="Aldehyde dehydrogenase" evidence="3">
    <location>
        <begin position="624"/>
        <end position="799"/>
    </location>
</feature>
<comment type="caution">
    <text evidence="5">The sequence shown here is derived from an EMBL/GenBank/DDBJ whole genome shotgun (WGS) entry which is preliminary data.</text>
</comment>
<dbReference type="CDD" id="cd04433">
    <property type="entry name" value="AFD_class_I"/>
    <property type="match status" value="1"/>
</dbReference>
<feature type="domain" description="AMP-dependent synthetase/ligase" evidence="4">
    <location>
        <begin position="16"/>
        <end position="338"/>
    </location>
</feature>
<keyword evidence="1" id="KW-0560">Oxidoreductase</keyword>
<dbReference type="Proteomes" id="UP000187486">
    <property type="component" value="Unassembled WGS sequence"/>
</dbReference>
<dbReference type="InterPro" id="IPR016161">
    <property type="entry name" value="Ald_DH/histidinol_DH"/>
</dbReference>
<evidence type="ECO:0000259" key="3">
    <source>
        <dbReference type="Pfam" id="PF00171"/>
    </source>
</evidence>
<dbReference type="Gene3D" id="3.30.300.30">
    <property type="match status" value="1"/>
</dbReference>
<dbReference type="Pfam" id="PF00171">
    <property type="entry name" value="Aldedh"/>
    <property type="match status" value="1"/>
</dbReference>
<dbReference type="GO" id="GO:0016878">
    <property type="term" value="F:acid-thiol ligase activity"/>
    <property type="evidence" value="ECO:0007669"/>
    <property type="project" value="UniProtKB-ARBA"/>
</dbReference>
<evidence type="ECO:0000259" key="4">
    <source>
        <dbReference type="Pfam" id="PF00501"/>
    </source>
</evidence>
<dbReference type="PANTHER" id="PTHR43767">
    <property type="entry name" value="LONG-CHAIN-FATTY-ACID--COA LIGASE"/>
    <property type="match status" value="1"/>
</dbReference>
<dbReference type="PANTHER" id="PTHR43767:SF1">
    <property type="entry name" value="NONRIBOSOMAL PEPTIDE SYNTHASE PES1 (EUROFUNG)-RELATED"/>
    <property type="match status" value="1"/>
</dbReference>
<dbReference type="EMBL" id="MQUQ01000004">
    <property type="protein sequence ID" value="OLZ54751.1"/>
    <property type="molecule type" value="Genomic_DNA"/>
</dbReference>
<dbReference type="GO" id="GO:0016620">
    <property type="term" value="F:oxidoreductase activity, acting on the aldehyde or oxo group of donors, NAD or NADP as acceptor"/>
    <property type="evidence" value="ECO:0007669"/>
    <property type="project" value="InterPro"/>
</dbReference>
<proteinExistence type="predicted"/>
<dbReference type="Gene3D" id="3.40.50.12780">
    <property type="entry name" value="N-terminal domain of ligase-like"/>
    <property type="match status" value="1"/>
</dbReference>
<keyword evidence="6" id="KW-1185">Reference proteome</keyword>
<protein>
    <recommendedName>
        <fullName evidence="7">Aldehyde dehydrogenase</fullName>
    </recommendedName>
</protein>
<dbReference type="Gene3D" id="3.40.605.10">
    <property type="entry name" value="Aldehyde Dehydrogenase, Chain A, domain 1"/>
    <property type="match status" value="1"/>
</dbReference>
<dbReference type="InterPro" id="IPR042099">
    <property type="entry name" value="ANL_N_sf"/>
</dbReference>
<dbReference type="InterPro" id="IPR016162">
    <property type="entry name" value="Ald_DH_N"/>
</dbReference>
<dbReference type="Gene3D" id="3.40.309.10">
    <property type="entry name" value="Aldehyde Dehydrogenase, Chain A, domain 2"/>
    <property type="match status" value="1"/>
</dbReference>
<sequence>MHTDLHGLHETILPDVELDAVRTATELAGRGVRRGDTVLLIADNSVEFIAILFGLIHLDVSIVLADSGQVPRQHRRLALLTGAEWVITDADLGRVAEFSDIAKVLLSTDLRGDPGRPVHGQRLSFDAWRGRNDALITSSSGTTGAAKVIVRSGSAIWENSERTRERLGYRPSDVLLPLLPFSHQYGLSLLLVWWLAGCSLVVAPRVRVDHALEAAARAGVTAVDATPSTYHTVLGILEQRPVLRDRLGSVRMWCVGGAPLGRPLAKRFQTVVGSSLLDGYGSTEAGNIALATPDDPHGCGHPLPGVELQIRDDGGKPVADGEIGEIRVRSAGLFEGYLAEDGTLTRRDGDWYLTHDLGFRDGQGRLHVIGRKHAVHRLGYTLYPAELARKAEACGRPVTVVPLDDDRRGCRLVFVVADPHLGPGQNWRQRMSEHLADFEQPNQVVVVGAFPVTRNGKPDQDRLKQIAAGSMSTAESRPARVETSEPPAGPDRAARLAAVRSAIEADPGPVLDILTEISNFRSAESEIWSALDTLRGAVAEVEKYRPGRVPGMAVFMPSNIVFYSYVLQLLVPSLFVDEIGFRSSQQVAGTMRRLHELLAPIHGLPITLHPLTQREFLDGPVAQADLVTFTGAYKNAEQVRTAIRKDQLFLYYGQGVNPFIVAPDADLDKAVTDAIRIRLFNSGQDCFGPDVFFVHHGGFDRFVGLLTERVRELRFGQYTDPGADYGPLYYESALTDAVDFLREHGEHIVSGGQVDFRTGHLQPTVLARPMSTKVPVAELFSPIFNVMRYDSDAQLRERVTSEFFRERAMGAMVYGDDTGIADVLADRHLVCHDTTLLDVDNGNEPFGGRGMIANYLAHRGRRTARPLLISESVAEHLTPDRTSA</sequence>
<dbReference type="AlphaFoldDB" id="A0A1R0KZF9"/>
<dbReference type="InterPro" id="IPR050237">
    <property type="entry name" value="ATP-dep_AMP-bd_enzyme"/>
</dbReference>
<dbReference type="SUPFAM" id="SSF53720">
    <property type="entry name" value="ALDH-like"/>
    <property type="match status" value="1"/>
</dbReference>
<dbReference type="InterPro" id="IPR016163">
    <property type="entry name" value="Ald_DH_C"/>
</dbReference>
<dbReference type="Pfam" id="PF00501">
    <property type="entry name" value="AMP-binding"/>
    <property type="match status" value="1"/>
</dbReference>
<accession>A0A1R0KZF9</accession>
<gene>
    <name evidence="5" type="ORF">BS329_08635</name>
</gene>
<evidence type="ECO:0000313" key="5">
    <source>
        <dbReference type="EMBL" id="OLZ54751.1"/>
    </source>
</evidence>
<dbReference type="STRING" id="76021.BS329_08635"/>
<feature type="region of interest" description="Disordered" evidence="2">
    <location>
        <begin position="469"/>
        <end position="491"/>
    </location>
</feature>
<reference evidence="5 6" key="1">
    <citation type="submission" date="2016-01" db="EMBL/GenBank/DDBJ databases">
        <title>Amycolatopsis coloradensis genome sequencing and assembly.</title>
        <authorList>
            <person name="Mayilraj S."/>
        </authorList>
    </citation>
    <scope>NUCLEOTIDE SEQUENCE [LARGE SCALE GENOMIC DNA]</scope>
    <source>
        <strain evidence="5 6">DSM 44225</strain>
    </source>
</reference>
<evidence type="ECO:0000313" key="6">
    <source>
        <dbReference type="Proteomes" id="UP000187486"/>
    </source>
</evidence>
<evidence type="ECO:0008006" key="7">
    <source>
        <dbReference type="Google" id="ProtNLM"/>
    </source>
</evidence>
<dbReference type="InterPro" id="IPR000873">
    <property type="entry name" value="AMP-dep_synth/lig_dom"/>
</dbReference>